<proteinExistence type="predicted"/>
<evidence type="ECO:0000256" key="6">
    <source>
        <dbReference type="SAM" id="Phobius"/>
    </source>
</evidence>
<dbReference type="PANTHER" id="PTHR21248">
    <property type="entry name" value="CARDIOLIPIN SYNTHASE"/>
    <property type="match status" value="1"/>
</dbReference>
<keyword evidence="6" id="KW-0812">Transmembrane</keyword>
<dbReference type="SMART" id="SM00155">
    <property type="entry name" value="PLDc"/>
    <property type="match status" value="2"/>
</dbReference>
<organism evidence="8 9">
    <name type="scientific">Reyranella aquatilis</name>
    <dbReference type="NCBI Taxonomy" id="2035356"/>
    <lineage>
        <taxon>Bacteria</taxon>
        <taxon>Pseudomonadati</taxon>
        <taxon>Pseudomonadota</taxon>
        <taxon>Alphaproteobacteria</taxon>
        <taxon>Hyphomicrobiales</taxon>
        <taxon>Reyranellaceae</taxon>
        <taxon>Reyranella</taxon>
    </lineage>
</organism>
<comment type="caution">
    <text evidence="8">The sequence shown here is derived from an EMBL/GenBank/DDBJ whole genome shotgun (WGS) entry which is preliminary data.</text>
</comment>
<dbReference type="Pfam" id="PF13091">
    <property type="entry name" value="PLDc_2"/>
    <property type="match status" value="2"/>
</dbReference>
<dbReference type="Gene3D" id="3.30.870.10">
    <property type="entry name" value="Endonuclease Chain A"/>
    <property type="match status" value="2"/>
</dbReference>
<feature type="domain" description="PLD phosphodiesterase" evidence="7">
    <location>
        <begin position="386"/>
        <end position="413"/>
    </location>
</feature>
<dbReference type="EMBL" id="JAJISD010000002">
    <property type="protein sequence ID" value="MCC8428527.1"/>
    <property type="molecule type" value="Genomic_DNA"/>
</dbReference>
<dbReference type="SUPFAM" id="SSF56024">
    <property type="entry name" value="Phospholipase D/nuclease"/>
    <property type="match status" value="2"/>
</dbReference>
<evidence type="ECO:0000256" key="3">
    <source>
        <dbReference type="ARBA" id="ARBA00018392"/>
    </source>
</evidence>
<dbReference type="PROSITE" id="PS50035">
    <property type="entry name" value="PLD"/>
    <property type="match status" value="2"/>
</dbReference>
<accession>A0ABS8KR31</accession>
<comment type="function">
    <text evidence="1">Could be a virulence factor.</text>
</comment>
<evidence type="ECO:0000256" key="4">
    <source>
        <dbReference type="ARBA" id="ARBA00022525"/>
    </source>
</evidence>
<reference evidence="8 9" key="1">
    <citation type="submission" date="2021-11" db="EMBL/GenBank/DDBJ databases">
        <authorList>
            <person name="Lee D.-H."/>
            <person name="Kim S.-B."/>
        </authorList>
    </citation>
    <scope>NUCLEOTIDE SEQUENCE [LARGE SCALE GENOMIC DNA]</scope>
    <source>
        <strain evidence="8 9">KCTC 52223</strain>
    </source>
</reference>
<sequence>MTLDDNVTALVGAAAAVAHVAIAGAVTIHVLLYKRSVGAAVSWIGIAWLSPFMGGLLYAIMGINRVKRRAQRLKRQRLPLAVSVPEAIGTDALTPLEYAVGRLTGLPSAPGNKVEMLRSGDEAYPRMLEEIGRARTSVGLCSYIFRADAAGEKFHEALIEAQKRGVQVRVLIDGIGSGYFWSGTYDRLRKAGVPVARFLHSYFPWQMPFLNLRNHRKLLVVDGRIAFTGGLNIGAENVEAANPSHRVRDTHFRIEGPVVEQLTDAFADDWLFTTGEHLPDADWFPPLEPVGTVSARIVPSGPDEDMEQIEFATLHAISCARESIRVVTPYFLPGEPLTMALGLAAMRGIRVDILLPENSNHAILDWARRVPLRPLIEAGCRVWMMPAPFDHSKLMTIDDSWSFIGSANWDTRSFRLNFELNVELHDAAFARKIVESATPQQRLTLADIDGDPLPIRLRNSAARLLQPYL</sequence>
<dbReference type="InterPro" id="IPR025202">
    <property type="entry name" value="PLD-like_dom"/>
</dbReference>
<dbReference type="CDD" id="cd09157">
    <property type="entry name" value="PLDc_CLS_unchar2_1"/>
    <property type="match status" value="1"/>
</dbReference>
<comment type="subcellular location">
    <subcellularLocation>
        <location evidence="2">Secreted</location>
    </subcellularLocation>
</comment>
<dbReference type="InterPro" id="IPR001736">
    <property type="entry name" value="PLipase_D/transphosphatidylase"/>
</dbReference>
<evidence type="ECO:0000256" key="2">
    <source>
        <dbReference type="ARBA" id="ARBA00004613"/>
    </source>
</evidence>
<keyword evidence="6" id="KW-0472">Membrane</keyword>
<gene>
    <name evidence="8" type="ORF">LJ725_06095</name>
</gene>
<feature type="transmembrane region" description="Helical" evidence="6">
    <location>
        <begin position="39"/>
        <end position="63"/>
    </location>
</feature>
<protein>
    <recommendedName>
        <fullName evidence="3">Phospholipase D</fullName>
    </recommendedName>
    <alternativeName>
        <fullName evidence="5">Choline phosphatase</fullName>
    </alternativeName>
</protein>
<evidence type="ECO:0000313" key="9">
    <source>
        <dbReference type="Proteomes" id="UP001198862"/>
    </source>
</evidence>
<dbReference type="Proteomes" id="UP001198862">
    <property type="component" value="Unassembled WGS sequence"/>
</dbReference>
<evidence type="ECO:0000256" key="5">
    <source>
        <dbReference type="ARBA" id="ARBA00029594"/>
    </source>
</evidence>
<keyword evidence="4" id="KW-0964">Secreted</keyword>
<evidence type="ECO:0000259" key="7">
    <source>
        <dbReference type="PROSITE" id="PS50035"/>
    </source>
</evidence>
<dbReference type="PANTHER" id="PTHR21248:SF22">
    <property type="entry name" value="PHOSPHOLIPASE D"/>
    <property type="match status" value="1"/>
</dbReference>
<keyword evidence="9" id="KW-1185">Reference proteome</keyword>
<evidence type="ECO:0000256" key="1">
    <source>
        <dbReference type="ARBA" id="ARBA00003145"/>
    </source>
</evidence>
<feature type="domain" description="PLD phosphodiesterase" evidence="7">
    <location>
        <begin position="210"/>
        <end position="237"/>
    </location>
</feature>
<evidence type="ECO:0000313" key="8">
    <source>
        <dbReference type="EMBL" id="MCC8428527.1"/>
    </source>
</evidence>
<name>A0ABS8KR31_9HYPH</name>
<dbReference type="RefSeq" id="WP_230549750.1">
    <property type="nucleotide sequence ID" value="NZ_JAJISD010000002.1"/>
</dbReference>
<keyword evidence="6" id="KW-1133">Transmembrane helix</keyword>